<accession>A0A8A1LDP8</accession>
<sequence>MGHTVRRCPKPVEGENAGDGFGDYGFGNNPGYDDMGGSRKDDGAFPESTPSWMNAGDGGTTVPTW</sequence>
<proteinExistence type="predicted"/>
<dbReference type="AlphaFoldDB" id="A0A8A1LDP8"/>
<organism evidence="2 3">
    <name type="scientific">Ajellomyces capsulatus (strain H88)</name>
    <name type="common">Darling's disease fungus</name>
    <name type="synonym">Histoplasma capsulatum</name>
    <dbReference type="NCBI Taxonomy" id="544711"/>
    <lineage>
        <taxon>Eukaryota</taxon>
        <taxon>Fungi</taxon>
        <taxon>Dikarya</taxon>
        <taxon>Ascomycota</taxon>
        <taxon>Pezizomycotina</taxon>
        <taxon>Eurotiomycetes</taxon>
        <taxon>Eurotiomycetidae</taxon>
        <taxon>Onygenales</taxon>
        <taxon>Ajellomycetaceae</taxon>
        <taxon>Histoplasma</taxon>
    </lineage>
</organism>
<protein>
    <submittedName>
        <fullName evidence="2">Uncharacterized protein</fullName>
    </submittedName>
</protein>
<reference evidence="2" key="1">
    <citation type="submission" date="2021-01" db="EMBL/GenBank/DDBJ databases">
        <title>Chromosome-level genome assembly of a human fungal pathogen reveals clustering of transcriptionally co-regulated genes.</title>
        <authorList>
            <person name="Voorhies M."/>
            <person name="Cohen S."/>
            <person name="Shea T.P."/>
            <person name="Petrus S."/>
            <person name="Munoz J.F."/>
            <person name="Poplawski S."/>
            <person name="Goldman W.E."/>
            <person name="Michael T."/>
            <person name="Cuomo C.A."/>
            <person name="Sil A."/>
            <person name="Beyhan S."/>
        </authorList>
    </citation>
    <scope>NUCLEOTIDE SEQUENCE</scope>
    <source>
        <strain evidence="2">H88</strain>
    </source>
</reference>
<evidence type="ECO:0000256" key="1">
    <source>
        <dbReference type="SAM" id="MobiDB-lite"/>
    </source>
</evidence>
<name>A0A8A1LDP8_AJEC8</name>
<gene>
    <name evidence="2" type="ORF">I7I53_07736</name>
</gene>
<dbReference type="VEuPathDB" id="FungiDB:I7I53_07736"/>
<evidence type="ECO:0000313" key="2">
    <source>
        <dbReference type="EMBL" id="QSS52189.1"/>
    </source>
</evidence>
<evidence type="ECO:0000313" key="3">
    <source>
        <dbReference type="Proteomes" id="UP000663419"/>
    </source>
</evidence>
<dbReference type="Proteomes" id="UP000663419">
    <property type="component" value="Chromosome 2"/>
</dbReference>
<dbReference type="EMBL" id="CP069103">
    <property type="protein sequence ID" value="QSS52189.1"/>
    <property type="molecule type" value="Genomic_DNA"/>
</dbReference>
<feature type="region of interest" description="Disordered" evidence="1">
    <location>
        <begin position="1"/>
        <end position="65"/>
    </location>
</feature>